<comment type="caution">
    <text evidence="1">The sequence shown here is derived from an EMBL/GenBank/DDBJ whole genome shotgun (WGS) entry which is preliminary data.</text>
</comment>
<gene>
    <name evidence="1" type="ORF">XFF6991_120049</name>
</gene>
<dbReference type="EMBL" id="OCZC01000019">
    <property type="protein sequence ID" value="SOO22182.1"/>
    <property type="molecule type" value="Genomic_DNA"/>
</dbReference>
<accession>A0A7Z7NER5</accession>
<protein>
    <submittedName>
        <fullName evidence="1">Uncharacterized protein</fullName>
    </submittedName>
</protein>
<reference evidence="1 2" key="1">
    <citation type="submission" date="2017-10" db="EMBL/GenBank/DDBJ databases">
        <authorList>
            <person name="Regsiter A."/>
            <person name="William W."/>
        </authorList>
    </citation>
    <scope>NUCLEOTIDE SEQUENCE [LARGE SCALE GENOMIC DNA]</scope>
    <source>
        <strain evidence="1 2">CFBP6991</strain>
    </source>
</reference>
<organism evidence="1 2">
    <name type="scientific">Xanthomonas campestris pv. phaseoli</name>
    <dbReference type="NCBI Taxonomy" id="317013"/>
    <lineage>
        <taxon>Bacteria</taxon>
        <taxon>Pseudomonadati</taxon>
        <taxon>Pseudomonadota</taxon>
        <taxon>Gammaproteobacteria</taxon>
        <taxon>Lysobacterales</taxon>
        <taxon>Lysobacteraceae</taxon>
        <taxon>Xanthomonas</taxon>
    </lineage>
</organism>
<name>A0A7Z7NER5_XANCH</name>
<sequence length="63" mass="6916">MTTTCRVWRLSPRHRISNELTVSDAWMTASARHVVADVPARRSGAAGNVPLNGRCGCEEHRNG</sequence>
<evidence type="ECO:0000313" key="2">
    <source>
        <dbReference type="Proteomes" id="UP000234345"/>
    </source>
</evidence>
<dbReference type="AlphaFoldDB" id="A0A7Z7NER5"/>
<dbReference type="Proteomes" id="UP000234345">
    <property type="component" value="Unassembled WGS sequence"/>
</dbReference>
<proteinExistence type="predicted"/>
<evidence type="ECO:0000313" key="1">
    <source>
        <dbReference type="EMBL" id="SOO22182.1"/>
    </source>
</evidence>